<dbReference type="EMBL" id="CP055900">
    <property type="protein sequence ID" value="QKX58296.1"/>
    <property type="molecule type" value="Genomic_DNA"/>
</dbReference>
<dbReference type="CDD" id="cd12148">
    <property type="entry name" value="fungal_TF_MHR"/>
    <property type="match status" value="1"/>
</dbReference>
<evidence type="ECO:0008006" key="8">
    <source>
        <dbReference type="Google" id="ProtNLM"/>
    </source>
</evidence>
<proteinExistence type="predicted"/>
<keyword evidence="7" id="KW-1185">Reference proteome</keyword>
<evidence type="ECO:0000256" key="5">
    <source>
        <dbReference type="ARBA" id="ARBA00023242"/>
    </source>
</evidence>
<name>A0A7H8QWY0_TALRU</name>
<dbReference type="KEGG" id="trg:TRUGW13939_05418"/>
<dbReference type="RefSeq" id="XP_035344474.1">
    <property type="nucleotide sequence ID" value="XM_035488581.1"/>
</dbReference>
<evidence type="ECO:0000256" key="2">
    <source>
        <dbReference type="ARBA" id="ARBA00023015"/>
    </source>
</evidence>
<protein>
    <recommendedName>
        <fullName evidence="8">Transcription factor domain-containing protein</fullName>
    </recommendedName>
</protein>
<dbReference type="AlphaFoldDB" id="A0A7H8QWY0"/>
<dbReference type="GO" id="GO:0000981">
    <property type="term" value="F:DNA-binding transcription factor activity, RNA polymerase II-specific"/>
    <property type="evidence" value="ECO:0007669"/>
    <property type="project" value="TreeGrafter"/>
</dbReference>
<dbReference type="InterPro" id="IPR051089">
    <property type="entry name" value="prtT"/>
</dbReference>
<accession>A0A7H8QWY0</accession>
<dbReference type="PANTHER" id="PTHR31845:SF21">
    <property type="entry name" value="REGULATORY PROTEIN LEU3"/>
    <property type="match status" value="1"/>
</dbReference>
<evidence type="ECO:0000256" key="3">
    <source>
        <dbReference type="ARBA" id="ARBA00023125"/>
    </source>
</evidence>
<keyword evidence="3" id="KW-0238">DNA-binding</keyword>
<reference evidence="7" key="1">
    <citation type="submission" date="2020-06" db="EMBL/GenBank/DDBJ databases">
        <title>A chromosome-scale genome assembly of Talaromyces rugulosus W13939.</title>
        <authorList>
            <person name="Wang B."/>
            <person name="Guo L."/>
            <person name="Ye K."/>
            <person name="Wang L."/>
        </authorList>
    </citation>
    <scope>NUCLEOTIDE SEQUENCE [LARGE SCALE GENOMIC DNA]</scope>
    <source>
        <strain evidence="7">W13939</strain>
    </source>
</reference>
<dbReference type="PANTHER" id="PTHR31845">
    <property type="entry name" value="FINGER DOMAIN PROTEIN, PUTATIVE-RELATED"/>
    <property type="match status" value="1"/>
</dbReference>
<keyword evidence="4" id="KW-0804">Transcription</keyword>
<dbReference type="GO" id="GO:0005634">
    <property type="term" value="C:nucleus"/>
    <property type="evidence" value="ECO:0007669"/>
    <property type="project" value="UniProtKB-SubCell"/>
</dbReference>
<dbReference type="GO" id="GO:0000976">
    <property type="term" value="F:transcription cis-regulatory region binding"/>
    <property type="evidence" value="ECO:0007669"/>
    <property type="project" value="TreeGrafter"/>
</dbReference>
<evidence type="ECO:0000313" key="6">
    <source>
        <dbReference type="EMBL" id="QKX58296.1"/>
    </source>
</evidence>
<dbReference type="OrthoDB" id="3163292at2759"/>
<dbReference type="GeneID" id="55992915"/>
<evidence type="ECO:0000256" key="1">
    <source>
        <dbReference type="ARBA" id="ARBA00004123"/>
    </source>
</evidence>
<dbReference type="Proteomes" id="UP000509510">
    <property type="component" value="Chromosome III"/>
</dbReference>
<keyword evidence="2" id="KW-0805">Transcription regulation</keyword>
<sequence>MGLALGADRRTSNVDLMPILSACQQEEEISHELHALRSAEEIPHKRVLSLNPVPNIQTVPQKGNSTEPALCASDIPEHAVSWLGTTDKDAACSYNLGKLKLEPGTTIELFQYFDVHYRPHALFLQPVTSLADLLSRSPLLFWTIILISGRDHEKFVGLNHEVATEHEELMSPLLQKAIQRIETIHALLLLCMWPVPQSKYFQNPAWNYAGLAIHAAMQLHCHSPLGSGTEQNEWPGFGLATEGEVNTVDQARTWLGCFRIGTAIATFSGLPPPISTRQRMRSIDKSLLTVSNLVPSSWNTLFSILKITASAMDTLDNIEDHALHFSVTQVFSEQLDELKQSHIDSWRVELEIEWCNAKLYLFALTFTTPANADPSQTTQTRIHRQTILQKAFEVASSLITQFMKLGQLCASDLHPGGLLKFLPELYFTSLFNATTFLFRFMATFMTLTTAQGSQAMGLIIEAHKIFQSYPERRELTRAAIHIEALIDILKQGATISTSELVVKNKLGASIMFDAIFHACRQRNIDPRTGRPLAVQEWRTVNETFAERLPGTPAQKLGTDVRGSNLGNNDLESDQRFTTLAEQNSQWWEEWDKYIDFFQVGEEHLDMDLDPLLDGN</sequence>
<organism evidence="6 7">
    <name type="scientific">Talaromyces rugulosus</name>
    <name type="common">Penicillium rugulosum</name>
    <dbReference type="NCBI Taxonomy" id="121627"/>
    <lineage>
        <taxon>Eukaryota</taxon>
        <taxon>Fungi</taxon>
        <taxon>Dikarya</taxon>
        <taxon>Ascomycota</taxon>
        <taxon>Pezizomycotina</taxon>
        <taxon>Eurotiomycetes</taxon>
        <taxon>Eurotiomycetidae</taxon>
        <taxon>Eurotiales</taxon>
        <taxon>Trichocomaceae</taxon>
        <taxon>Talaromyces</taxon>
        <taxon>Talaromyces sect. Islandici</taxon>
    </lineage>
</organism>
<keyword evidence="5" id="KW-0539">Nucleus</keyword>
<evidence type="ECO:0000313" key="7">
    <source>
        <dbReference type="Proteomes" id="UP000509510"/>
    </source>
</evidence>
<comment type="subcellular location">
    <subcellularLocation>
        <location evidence="1">Nucleus</location>
    </subcellularLocation>
</comment>
<evidence type="ECO:0000256" key="4">
    <source>
        <dbReference type="ARBA" id="ARBA00023163"/>
    </source>
</evidence>
<gene>
    <name evidence="6" type="ORF">TRUGW13939_05418</name>
</gene>